<accession>A0A2K8T6T8</accession>
<name>A0A2K8T6T8_9NOSO</name>
<organism evidence="1 2">
    <name type="scientific">Nostoc flagelliforme CCNUN1</name>
    <dbReference type="NCBI Taxonomy" id="2038116"/>
    <lineage>
        <taxon>Bacteria</taxon>
        <taxon>Bacillati</taxon>
        <taxon>Cyanobacteriota</taxon>
        <taxon>Cyanophyceae</taxon>
        <taxon>Nostocales</taxon>
        <taxon>Nostocaceae</taxon>
        <taxon>Nostoc</taxon>
    </lineage>
</organism>
<keyword evidence="1" id="KW-0614">Plasmid</keyword>
<reference evidence="1 2" key="1">
    <citation type="submission" date="2017-11" db="EMBL/GenBank/DDBJ databases">
        <title>Complete genome of a free-living desiccation-tolerant cyanobacterium and its photosynthetic adaptation to extreme terrestrial habitat.</title>
        <authorList>
            <person name="Shang J."/>
        </authorList>
    </citation>
    <scope>NUCLEOTIDE SEQUENCE [LARGE SCALE GENOMIC DNA]</scope>
    <source>
        <strain evidence="1 2">CCNUN1</strain>
        <plasmid evidence="2">pnfsy05</plasmid>
    </source>
</reference>
<geneLocation type="plasmid" evidence="2">
    <name>pnfsy05</name>
</geneLocation>
<proteinExistence type="predicted"/>
<sequence>MRSLSTLIYFSPPASPASPASPSHKIALLHTPTLLHLVTARVLRYQM</sequence>
<dbReference type="KEGG" id="nfl:COO91_09595"/>
<protein>
    <submittedName>
        <fullName evidence="1">Uncharacterized protein</fullName>
    </submittedName>
</protein>
<dbReference type="Proteomes" id="UP000232003">
    <property type="component" value="Plasmid pNFSY05"/>
</dbReference>
<dbReference type="EMBL" id="CP024790">
    <property type="protein sequence ID" value="AUB43418.1"/>
    <property type="molecule type" value="Genomic_DNA"/>
</dbReference>
<evidence type="ECO:0000313" key="1">
    <source>
        <dbReference type="EMBL" id="AUB43418.1"/>
    </source>
</evidence>
<dbReference type="AlphaFoldDB" id="A0A2K8T6T8"/>
<gene>
    <name evidence="1" type="ORF">COO91_09595</name>
</gene>
<evidence type="ECO:0000313" key="2">
    <source>
        <dbReference type="Proteomes" id="UP000232003"/>
    </source>
</evidence>
<keyword evidence="2" id="KW-1185">Reference proteome</keyword>